<feature type="chain" id="PRO_5046740038" evidence="2">
    <location>
        <begin position="21"/>
        <end position="483"/>
    </location>
</feature>
<evidence type="ECO:0000259" key="3">
    <source>
        <dbReference type="SMART" id="SM00245"/>
    </source>
</evidence>
<dbReference type="Pfam" id="PF03572">
    <property type="entry name" value="Peptidase_S41"/>
    <property type="match status" value="1"/>
</dbReference>
<dbReference type="Gene3D" id="2.30.42.10">
    <property type="match status" value="1"/>
</dbReference>
<reference evidence="4 5" key="1">
    <citation type="submission" date="2021-08" db="EMBL/GenBank/DDBJ databases">
        <authorList>
            <person name="Tuo L."/>
        </authorList>
    </citation>
    <scope>NUCLEOTIDE SEQUENCE [LARGE SCALE GENOMIC DNA]</scope>
    <source>
        <strain evidence="4 5">JCM 31229</strain>
    </source>
</reference>
<dbReference type="Gene3D" id="3.90.226.10">
    <property type="entry name" value="2-enoyl-CoA Hydratase, Chain A, domain 1"/>
    <property type="match status" value="1"/>
</dbReference>
<dbReference type="PANTHER" id="PTHR32060:SF30">
    <property type="entry name" value="CARBOXY-TERMINAL PROCESSING PROTEASE CTPA"/>
    <property type="match status" value="1"/>
</dbReference>
<evidence type="ECO:0000256" key="1">
    <source>
        <dbReference type="SAM" id="MobiDB-lite"/>
    </source>
</evidence>
<gene>
    <name evidence="4" type="ORF">K7G82_20795</name>
</gene>
<dbReference type="InterPro" id="IPR005151">
    <property type="entry name" value="Tail-specific_protease"/>
</dbReference>
<evidence type="ECO:0000256" key="2">
    <source>
        <dbReference type="SAM" id="SignalP"/>
    </source>
</evidence>
<feature type="signal peptide" evidence="2">
    <location>
        <begin position="1"/>
        <end position="20"/>
    </location>
</feature>
<dbReference type="PANTHER" id="PTHR32060">
    <property type="entry name" value="TAIL-SPECIFIC PROTEASE"/>
    <property type="match status" value="1"/>
</dbReference>
<sequence>MIQRRLGAALGVIAMLSACGGGGDGSSGGFTPTPTPTLTLTPTPTPTPTACSVRDRQIWAATQLREWYLFPETLPATLDPAPYVTVEAYIDALTATARSQRRDRFFTYLTSIEEEDAYYASGSSAGFGFRLSTDTVQRRVIVSEAFEGAPALAAGIDRGTEILAIGASTASLRTVSDIIALEGSAGVTNALGASTAGVSRAFRVSDGATTRTVTVTKADYDLTPVSSRYGTRVIDDGGRKVGYVNLRSFITTADPALRNAFATFRAQGVTDVIVDLRYNGGGLVSIAELFGDLLGRDRFASDVLSYTVYRPEKSAENETRNFRSQPQSIAPTRIAFIGTSGTASASELVINAFIPYLHARAALIGTNTYGKPVGQIAIDRAACDDRLRVIAFATQNSARQGDYYDGLAGKVEASCQAADDLTRPLGDPQEQSVARALDFLAGLSCTPIAPGAGAQAFRGGPARFELLTPERPSTAQREAPGSF</sequence>
<accession>A0ABS7PTT5</accession>
<feature type="domain" description="Tail specific protease" evidence="3">
    <location>
        <begin position="208"/>
        <end position="418"/>
    </location>
</feature>
<name>A0ABS7PTT5_9SPHN</name>
<evidence type="ECO:0000313" key="5">
    <source>
        <dbReference type="Proteomes" id="UP000706039"/>
    </source>
</evidence>
<dbReference type="PROSITE" id="PS51257">
    <property type="entry name" value="PROKAR_LIPOPROTEIN"/>
    <property type="match status" value="1"/>
</dbReference>
<dbReference type="InterPro" id="IPR036034">
    <property type="entry name" value="PDZ_sf"/>
</dbReference>
<comment type="caution">
    <text evidence="4">The sequence shown here is derived from an EMBL/GenBank/DDBJ whole genome shotgun (WGS) entry which is preliminary data.</text>
</comment>
<dbReference type="InterPro" id="IPR029045">
    <property type="entry name" value="ClpP/crotonase-like_dom_sf"/>
</dbReference>
<evidence type="ECO:0000313" key="4">
    <source>
        <dbReference type="EMBL" id="MBY8824755.1"/>
    </source>
</evidence>
<feature type="region of interest" description="Disordered" evidence="1">
    <location>
        <begin position="25"/>
        <end position="49"/>
    </location>
</feature>
<dbReference type="EMBL" id="JAINVV010000009">
    <property type="protein sequence ID" value="MBY8824755.1"/>
    <property type="molecule type" value="Genomic_DNA"/>
</dbReference>
<dbReference type="RefSeq" id="WP_222991822.1">
    <property type="nucleotide sequence ID" value="NZ_JAINVV010000009.1"/>
</dbReference>
<organism evidence="4 5">
    <name type="scientific">Sphingomonas colocasiae</name>
    <dbReference type="NCBI Taxonomy" id="1848973"/>
    <lineage>
        <taxon>Bacteria</taxon>
        <taxon>Pseudomonadati</taxon>
        <taxon>Pseudomonadota</taxon>
        <taxon>Alphaproteobacteria</taxon>
        <taxon>Sphingomonadales</taxon>
        <taxon>Sphingomonadaceae</taxon>
        <taxon>Sphingomonas</taxon>
    </lineage>
</organism>
<dbReference type="SMART" id="SM00245">
    <property type="entry name" value="TSPc"/>
    <property type="match status" value="1"/>
</dbReference>
<keyword evidence="5" id="KW-1185">Reference proteome</keyword>
<feature type="compositionally biased region" description="Low complexity" evidence="1">
    <location>
        <begin position="29"/>
        <end position="42"/>
    </location>
</feature>
<keyword evidence="2" id="KW-0732">Signal</keyword>
<dbReference type="Proteomes" id="UP000706039">
    <property type="component" value="Unassembled WGS sequence"/>
</dbReference>
<protein>
    <submittedName>
        <fullName evidence="4">Peptidase S41</fullName>
    </submittedName>
</protein>
<dbReference type="SUPFAM" id="SSF52096">
    <property type="entry name" value="ClpP/crotonase"/>
    <property type="match status" value="1"/>
</dbReference>
<dbReference type="CDD" id="cd07561">
    <property type="entry name" value="Peptidase_S41_CPP_like"/>
    <property type="match status" value="1"/>
</dbReference>
<proteinExistence type="predicted"/>
<dbReference type="Gene3D" id="3.30.750.170">
    <property type="match status" value="1"/>
</dbReference>